<evidence type="ECO:0000256" key="4">
    <source>
        <dbReference type="ARBA" id="ARBA00023014"/>
    </source>
</evidence>
<accession>A0A5R9GLS0</accession>
<comment type="caution">
    <text evidence="8">The sequence shown here is derived from an EMBL/GenBank/DDBJ whole genome shotgun (WGS) entry which is preliminary data.</text>
</comment>
<keyword evidence="3" id="KW-0408">Iron</keyword>
<dbReference type="PANTHER" id="PTHR21496:SF0">
    <property type="entry name" value="RIESKE DOMAIN-CONTAINING PROTEIN"/>
    <property type="match status" value="1"/>
</dbReference>
<keyword evidence="9" id="KW-1185">Reference proteome</keyword>
<proteinExistence type="inferred from homology"/>
<dbReference type="EMBL" id="VCIW01000004">
    <property type="protein sequence ID" value="TLS52795.1"/>
    <property type="molecule type" value="Genomic_DNA"/>
</dbReference>
<dbReference type="Proteomes" id="UP000309676">
    <property type="component" value="Unassembled WGS sequence"/>
</dbReference>
<evidence type="ECO:0000256" key="1">
    <source>
        <dbReference type="ARBA" id="ARBA00022714"/>
    </source>
</evidence>
<dbReference type="Pfam" id="PF00355">
    <property type="entry name" value="Rieske"/>
    <property type="match status" value="1"/>
</dbReference>
<dbReference type="InterPro" id="IPR012747">
    <property type="entry name" value="MocE_2FeS"/>
</dbReference>
<evidence type="ECO:0000313" key="8">
    <source>
        <dbReference type="EMBL" id="TLS52795.1"/>
    </source>
</evidence>
<dbReference type="PANTHER" id="PTHR21496">
    <property type="entry name" value="FERREDOXIN-RELATED"/>
    <property type="match status" value="1"/>
</dbReference>
<comment type="similarity">
    <text evidence="6">Belongs to the bacterial ring-hydroxylating dioxygenase ferredoxin component family.</text>
</comment>
<feature type="domain" description="Rieske" evidence="7">
    <location>
        <begin position="7"/>
        <end position="104"/>
    </location>
</feature>
<dbReference type="SUPFAM" id="SSF50022">
    <property type="entry name" value="ISP domain"/>
    <property type="match status" value="1"/>
</dbReference>
<evidence type="ECO:0000256" key="6">
    <source>
        <dbReference type="ARBA" id="ARBA00038001"/>
    </source>
</evidence>
<evidence type="ECO:0000259" key="7">
    <source>
        <dbReference type="PROSITE" id="PS51296"/>
    </source>
</evidence>
<dbReference type="PROSITE" id="PS51296">
    <property type="entry name" value="RIESKE"/>
    <property type="match status" value="1"/>
</dbReference>
<keyword evidence="2" id="KW-0479">Metal-binding</keyword>
<comment type="cofactor">
    <cofactor evidence="5">
        <name>[2Fe-2S] cluster</name>
        <dbReference type="ChEBI" id="CHEBI:190135"/>
    </cofactor>
</comment>
<evidence type="ECO:0000256" key="5">
    <source>
        <dbReference type="ARBA" id="ARBA00034078"/>
    </source>
</evidence>
<dbReference type="OrthoDB" id="9795104at2"/>
<keyword evidence="1" id="KW-0001">2Fe-2S</keyword>
<reference evidence="8 9" key="1">
    <citation type="submission" date="2019-05" db="EMBL/GenBank/DDBJ databases">
        <authorList>
            <person name="Narsing Rao M.P."/>
            <person name="Li W.J."/>
        </authorList>
    </citation>
    <scope>NUCLEOTIDE SEQUENCE [LARGE SCALE GENOMIC DNA]</scope>
    <source>
        <strain evidence="8 9">SYSU_K30003</strain>
    </source>
</reference>
<name>A0A5R9GLS0_9BACL</name>
<evidence type="ECO:0000313" key="9">
    <source>
        <dbReference type="Proteomes" id="UP000309676"/>
    </source>
</evidence>
<dbReference type="InterPro" id="IPR036922">
    <property type="entry name" value="Rieske_2Fe-2S_sf"/>
</dbReference>
<dbReference type="GO" id="GO:0046872">
    <property type="term" value="F:metal ion binding"/>
    <property type="evidence" value="ECO:0007669"/>
    <property type="project" value="UniProtKB-KW"/>
</dbReference>
<dbReference type="GO" id="GO:0004497">
    <property type="term" value="F:monooxygenase activity"/>
    <property type="evidence" value="ECO:0007669"/>
    <property type="project" value="UniProtKB-ARBA"/>
</dbReference>
<organism evidence="8 9">
    <name type="scientific">Paenibacillus antri</name>
    <dbReference type="NCBI Taxonomy" id="2582848"/>
    <lineage>
        <taxon>Bacteria</taxon>
        <taxon>Bacillati</taxon>
        <taxon>Bacillota</taxon>
        <taxon>Bacilli</taxon>
        <taxon>Bacillales</taxon>
        <taxon>Paenibacillaceae</taxon>
        <taxon>Paenibacillus</taxon>
    </lineage>
</organism>
<dbReference type="GO" id="GO:0016705">
    <property type="term" value="F:oxidoreductase activity, acting on paired donors, with incorporation or reduction of molecular oxygen"/>
    <property type="evidence" value="ECO:0007669"/>
    <property type="project" value="UniProtKB-ARBA"/>
</dbReference>
<gene>
    <name evidence="8" type="ORF">FE782_09235</name>
</gene>
<dbReference type="NCBIfam" id="TIGR02377">
    <property type="entry name" value="MocE_fam_FeS"/>
    <property type="match status" value="1"/>
</dbReference>
<dbReference type="Gene3D" id="2.102.10.10">
    <property type="entry name" value="Rieske [2Fe-2S] iron-sulphur domain"/>
    <property type="match status" value="1"/>
</dbReference>
<dbReference type="InterPro" id="IPR017941">
    <property type="entry name" value="Rieske_2Fe-2S"/>
</dbReference>
<dbReference type="CDD" id="cd03528">
    <property type="entry name" value="Rieske_RO_ferredoxin"/>
    <property type="match status" value="1"/>
</dbReference>
<dbReference type="GO" id="GO:0051537">
    <property type="term" value="F:2 iron, 2 sulfur cluster binding"/>
    <property type="evidence" value="ECO:0007669"/>
    <property type="project" value="UniProtKB-KW"/>
</dbReference>
<evidence type="ECO:0000256" key="3">
    <source>
        <dbReference type="ARBA" id="ARBA00023004"/>
    </source>
</evidence>
<sequence length="106" mass="12087">MTEKNTWVLACGADEIDAEDVVRFDYGDRTFSVYRTVDNEYYATDGYCTHERVHLADGLVMGHLIECPKHNGRFDYTTGRAKRKPVCVDLQTYQVKVEGGNVYIAL</sequence>
<keyword evidence="4" id="KW-0411">Iron-sulfur</keyword>
<dbReference type="AlphaFoldDB" id="A0A5R9GLS0"/>
<protein>
    <submittedName>
        <fullName evidence="8">Rieske 2Fe-2S domain-containing protein</fullName>
    </submittedName>
</protein>
<evidence type="ECO:0000256" key="2">
    <source>
        <dbReference type="ARBA" id="ARBA00022723"/>
    </source>
</evidence>
<dbReference type="RefSeq" id="WP_138193786.1">
    <property type="nucleotide sequence ID" value="NZ_VCIW01000004.1"/>
</dbReference>